<dbReference type="Proteomes" id="UP000278398">
    <property type="component" value="Unassembled WGS sequence"/>
</dbReference>
<keyword evidence="2" id="KW-0808">Transferase</keyword>
<dbReference type="AlphaFoldDB" id="A0A429Z3P9"/>
<sequence length="346" mass="38714">MKCVLRLGRRDADSCGGVSLIRLRLSSDGRVDGFRTLDTFSGAELPRYLTVANLLMKDESLRVTSAKRRPLGQQGISVVRDKTLCSYVINLDDSTDRWQAIAEQLSTLQIPFVRVSGVDGRGPSLFFEPAKIDERTFKLYNGRPPMGGEFGCYMSHVKALTAFLDSENAFAVVLEDDAEFDTTFGEAIGEIVAEYPDAEVVKLSNHRKSGFVTFRRLPSGRKIGRCLHGPIGSSRAYIVNRSGARKLLSTALPMRLPYDVHLERFFQHRSAYFTMKNDVVRGSSKRFPSLIAPPIGKGSYNSKKYFFLWRAPTLLFRASDYVRRLAAFGFFRHGSSAEGTTKPSEH</sequence>
<organism evidence="2 3">
    <name type="scientific">Aquibium carbonis</name>
    <dbReference type="NCBI Taxonomy" id="2495581"/>
    <lineage>
        <taxon>Bacteria</taxon>
        <taxon>Pseudomonadati</taxon>
        <taxon>Pseudomonadota</taxon>
        <taxon>Alphaproteobacteria</taxon>
        <taxon>Hyphomicrobiales</taxon>
        <taxon>Phyllobacteriaceae</taxon>
        <taxon>Aquibium</taxon>
    </lineage>
</organism>
<dbReference type="Pfam" id="PF01755">
    <property type="entry name" value="Glyco_transf_25"/>
    <property type="match status" value="1"/>
</dbReference>
<proteinExistence type="predicted"/>
<comment type="caution">
    <text evidence="2">The sequence shown here is derived from an EMBL/GenBank/DDBJ whole genome shotgun (WGS) entry which is preliminary data.</text>
</comment>
<protein>
    <submittedName>
        <fullName evidence="2">Glycosyltransferase family 25 protein</fullName>
    </submittedName>
</protein>
<dbReference type="EMBL" id="RWKW01000002">
    <property type="protein sequence ID" value="RST88322.1"/>
    <property type="molecule type" value="Genomic_DNA"/>
</dbReference>
<gene>
    <name evidence="2" type="ORF">EJC49_01080</name>
</gene>
<feature type="domain" description="Glycosyl transferase family 25" evidence="1">
    <location>
        <begin position="87"/>
        <end position="260"/>
    </location>
</feature>
<dbReference type="CDD" id="cd06532">
    <property type="entry name" value="Glyco_transf_25"/>
    <property type="match status" value="1"/>
</dbReference>
<name>A0A429Z3P9_9HYPH</name>
<accession>A0A429Z3P9</accession>
<dbReference type="GO" id="GO:0016740">
    <property type="term" value="F:transferase activity"/>
    <property type="evidence" value="ECO:0007669"/>
    <property type="project" value="UniProtKB-KW"/>
</dbReference>
<reference evidence="2 3" key="1">
    <citation type="submission" date="2018-12" db="EMBL/GenBank/DDBJ databases">
        <title>Mesorhizobium carbonis sp. nov., isolated from coal mine water.</title>
        <authorList>
            <person name="Xin W."/>
            <person name="Xu Z."/>
            <person name="Xiang F."/>
            <person name="Zhang J."/>
            <person name="Xi L."/>
            <person name="Liu J."/>
        </authorList>
    </citation>
    <scope>NUCLEOTIDE SEQUENCE [LARGE SCALE GENOMIC DNA]</scope>
    <source>
        <strain evidence="2 3">B2.3</strain>
    </source>
</reference>
<evidence type="ECO:0000313" key="3">
    <source>
        <dbReference type="Proteomes" id="UP000278398"/>
    </source>
</evidence>
<evidence type="ECO:0000313" key="2">
    <source>
        <dbReference type="EMBL" id="RST88322.1"/>
    </source>
</evidence>
<evidence type="ECO:0000259" key="1">
    <source>
        <dbReference type="Pfam" id="PF01755"/>
    </source>
</evidence>
<dbReference type="OrthoDB" id="259382at2"/>
<keyword evidence="3" id="KW-1185">Reference proteome</keyword>
<dbReference type="InterPro" id="IPR002654">
    <property type="entry name" value="Glyco_trans_25"/>
</dbReference>